<dbReference type="InterPro" id="IPR019888">
    <property type="entry name" value="Tscrpt_reg_AsnC-like"/>
</dbReference>
<dbReference type="Gene3D" id="3.30.70.920">
    <property type="match status" value="1"/>
</dbReference>
<keyword evidence="6" id="KW-1185">Reference proteome</keyword>
<dbReference type="SUPFAM" id="SSF54909">
    <property type="entry name" value="Dimeric alpha+beta barrel"/>
    <property type="match status" value="1"/>
</dbReference>
<dbReference type="AlphaFoldDB" id="A0A0F4NP32"/>
<keyword evidence="1" id="KW-0805">Transcription regulation</keyword>
<dbReference type="Proteomes" id="UP000033673">
    <property type="component" value="Unassembled WGS sequence"/>
</dbReference>
<feature type="domain" description="HTH asnC-type" evidence="4">
    <location>
        <begin position="1"/>
        <end position="62"/>
    </location>
</feature>
<dbReference type="FunFam" id="1.10.10.10:FF:000186">
    <property type="entry name" value="AsnC family transcriptional regulator"/>
    <property type="match status" value="1"/>
</dbReference>
<dbReference type="RefSeq" id="WP_045954372.1">
    <property type="nucleotide sequence ID" value="NZ_JXXV01000007.1"/>
</dbReference>
<dbReference type="STRING" id="579748.TW81_03655"/>
<dbReference type="InterPro" id="IPR019885">
    <property type="entry name" value="Tscrpt_reg_HTH_AsnC-type_CS"/>
</dbReference>
<dbReference type="Pfam" id="PF01037">
    <property type="entry name" value="AsnC_trans_reg"/>
    <property type="match status" value="1"/>
</dbReference>
<dbReference type="InterPro" id="IPR011991">
    <property type="entry name" value="ArsR-like_HTH"/>
</dbReference>
<evidence type="ECO:0000256" key="2">
    <source>
        <dbReference type="ARBA" id="ARBA00023125"/>
    </source>
</evidence>
<keyword evidence="2" id="KW-0238">DNA-binding</keyword>
<dbReference type="Gene3D" id="1.10.10.10">
    <property type="entry name" value="Winged helix-like DNA-binding domain superfamily/Winged helix DNA-binding domain"/>
    <property type="match status" value="1"/>
</dbReference>
<keyword evidence="3" id="KW-0804">Transcription</keyword>
<dbReference type="InterPro" id="IPR011008">
    <property type="entry name" value="Dimeric_a/b-barrel"/>
</dbReference>
<proteinExistence type="predicted"/>
<evidence type="ECO:0000256" key="3">
    <source>
        <dbReference type="ARBA" id="ARBA00023163"/>
    </source>
</evidence>
<accession>A0A0F4NP32</accession>
<dbReference type="InterPro" id="IPR019887">
    <property type="entry name" value="Tscrpt_reg_AsnC/Lrp_C"/>
</dbReference>
<dbReference type="PRINTS" id="PR00033">
    <property type="entry name" value="HTHASNC"/>
</dbReference>
<dbReference type="PANTHER" id="PTHR30154">
    <property type="entry name" value="LEUCINE-RESPONSIVE REGULATORY PROTEIN"/>
    <property type="match status" value="1"/>
</dbReference>
<dbReference type="GO" id="GO:0043565">
    <property type="term" value="F:sequence-specific DNA binding"/>
    <property type="evidence" value="ECO:0007669"/>
    <property type="project" value="InterPro"/>
</dbReference>
<reference evidence="5 6" key="1">
    <citation type="journal article" date="2015" name="BMC Genomics">
        <title>Genome mining reveals unlocked bioactive potential of marine Gram-negative bacteria.</title>
        <authorList>
            <person name="Machado H."/>
            <person name="Sonnenschein E.C."/>
            <person name="Melchiorsen J."/>
            <person name="Gram L."/>
        </authorList>
    </citation>
    <scope>NUCLEOTIDE SEQUENCE [LARGE SCALE GENOMIC DNA]</scope>
    <source>
        <strain evidence="5 6">S2757</strain>
    </source>
</reference>
<dbReference type="GO" id="GO:0006355">
    <property type="term" value="P:regulation of DNA-templated transcription"/>
    <property type="evidence" value="ECO:0007669"/>
    <property type="project" value="UniProtKB-ARBA"/>
</dbReference>
<dbReference type="GO" id="GO:0043200">
    <property type="term" value="P:response to amino acid"/>
    <property type="evidence" value="ECO:0007669"/>
    <property type="project" value="TreeGrafter"/>
</dbReference>
<gene>
    <name evidence="5" type="ORF">TW81_03655</name>
</gene>
<dbReference type="PROSITE" id="PS00519">
    <property type="entry name" value="HTH_ASNC_1"/>
    <property type="match status" value="1"/>
</dbReference>
<name>A0A0F4NP32_9VIBR</name>
<dbReference type="EMBL" id="JXXV01000007">
    <property type="protein sequence ID" value="KJY84634.1"/>
    <property type="molecule type" value="Genomic_DNA"/>
</dbReference>
<dbReference type="InterPro" id="IPR036388">
    <property type="entry name" value="WH-like_DNA-bd_sf"/>
</dbReference>
<protein>
    <submittedName>
        <fullName evidence="5">AsnC family transcriptional regulator</fullName>
    </submittedName>
</protein>
<dbReference type="Pfam" id="PF13412">
    <property type="entry name" value="HTH_24"/>
    <property type="match status" value="1"/>
</dbReference>
<dbReference type="InterPro" id="IPR000485">
    <property type="entry name" value="AsnC-type_HTH_dom"/>
</dbReference>
<evidence type="ECO:0000256" key="1">
    <source>
        <dbReference type="ARBA" id="ARBA00023015"/>
    </source>
</evidence>
<dbReference type="SUPFAM" id="SSF46785">
    <property type="entry name" value="Winged helix' DNA-binding domain"/>
    <property type="match status" value="1"/>
</dbReference>
<organism evidence="5 6">
    <name type="scientific">Vibrio galatheae</name>
    <dbReference type="NCBI Taxonomy" id="579748"/>
    <lineage>
        <taxon>Bacteria</taxon>
        <taxon>Pseudomonadati</taxon>
        <taxon>Pseudomonadota</taxon>
        <taxon>Gammaproteobacteria</taxon>
        <taxon>Vibrionales</taxon>
        <taxon>Vibrionaceae</taxon>
        <taxon>Vibrio</taxon>
    </lineage>
</organism>
<dbReference type="PROSITE" id="PS50956">
    <property type="entry name" value="HTH_ASNC_2"/>
    <property type="match status" value="1"/>
</dbReference>
<dbReference type="SMART" id="SM00344">
    <property type="entry name" value="HTH_ASNC"/>
    <property type="match status" value="1"/>
</dbReference>
<dbReference type="PATRIC" id="fig|579748.3.peg.760"/>
<evidence type="ECO:0000259" key="4">
    <source>
        <dbReference type="PROSITE" id="PS50956"/>
    </source>
</evidence>
<sequence>MDRIDKHILRLLQQDARQSTADIADKVGLSASPCARRIKRLEESGIIANYRASLNKGRIGIGMTVFVEVSLNNHQASSIDDFEQAVQDMDEVISCHVVSGAYDYLLEVVSHDLAGYESFTRKLQRLENVKDIHTHLAIRQVKGGSELPIFSPSHSQ</sequence>
<comment type="caution">
    <text evidence="5">The sequence shown here is derived from an EMBL/GenBank/DDBJ whole genome shotgun (WGS) entry which is preliminary data.</text>
</comment>
<dbReference type="GO" id="GO:0005829">
    <property type="term" value="C:cytosol"/>
    <property type="evidence" value="ECO:0007669"/>
    <property type="project" value="TreeGrafter"/>
</dbReference>
<dbReference type="InterPro" id="IPR036390">
    <property type="entry name" value="WH_DNA-bd_sf"/>
</dbReference>
<evidence type="ECO:0000313" key="6">
    <source>
        <dbReference type="Proteomes" id="UP000033673"/>
    </source>
</evidence>
<evidence type="ECO:0000313" key="5">
    <source>
        <dbReference type="EMBL" id="KJY84634.1"/>
    </source>
</evidence>
<dbReference type="PANTHER" id="PTHR30154:SF34">
    <property type="entry name" value="TRANSCRIPTIONAL REGULATOR AZLB"/>
    <property type="match status" value="1"/>
</dbReference>
<dbReference type="OrthoDB" id="166264at2"/>
<dbReference type="CDD" id="cd00090">
    <property type="entry name" value="HTH_ARSR"/>
    <property type="match status" value="1"/>
</dbReference>